<dbReference type="NCBIfam" id="TIGR00152">
    <property type="entry name" value="dephospho-CoA kinase"/>
    <property type="match status" value="1"/>
</dbReference>
<dbReference type="Proteomes" id="UP000007797">
    <property type="component" value="Unassembled WGS sequence"/>
</dbReference>
<evidence type="ECO:0000313" key="8">
    <source>
        <dbReference type="EMBL" id="EGG24523.1"/>
    </source>
</evidence>
<dbReference type="RefSeq" id="XP_004362374.1">
    <property type="nucleotide sequence ID" value="XM_004362317.1"/>
</dbReference>
<dbReference type="InterPro" id="IPR027417">
    <property type="entry name" value="P-loop_NTPase"/>
</dbReference>
<dbReference type="AlphaFoldDB" id="F4PI89"/>
<proteinExistence type="inferred from homology"/>
<keyword evidence="2" id="KW-0963">Cytoplasm</keyword>
<keyword evidence="3" id="KW-0808">Transferase</keyword>
<keyword evidence="7" id="KW-0173">Coenzyme A biosynthesis</keyword>
<name>F4PI89_CACFS</name>
<dbReference type="Pfam" id="PF01121">
    <property type="entry name" value="CoaE"/>
    <property type="match status" value="1"/>
</dbReference>
<keyword evidence="6" id="KW-0067">ATP-binding</keyword>
<dbReference type="PANTHER" id="PTHR10695">
    <property type="entry name" value="DEPHOSPHO-COA KINASE-RELATED"/>
    <property type="match status" value="1"/>
</dbReference>
<evidence type="ECO:0000256" key="4">
    <source>
        <dbReference type="ARBA" id="ARBA00022741"/>
    </source>
</evidence>
<evidence type="ECO:0000256" key="5">
    <source>
        <dbReference type="ARBA" id="ARBA00022777"/>
    </source>
</evidence>
<dbReference type="STRING" id="1054147.F4PI89"/>
<evidence type="ECO:0000256" key="3">
    <source>
        <dbReference type="ARBA" id="ARBA00022679"/>
    </source>
</evidence>
<evidence type="ECO:0000313" key="9">
    <source>
        <dbReference type="Proteomes" id="UP000007797"/>
    </source>
</evidence>
<dbReference type="HAMAP" id="MF_00376">
    <property type="entry name" value="Dephospho_CoA_kinase"/>
    <property type="match status" value="1"/>
</dbReference>
<accession>F4PI89</accession>
<keyword evidence="9" id="KW-1185">Reference proteome</keyword>
<dbReference type="KEGG" id="dfa:DFA_02766"/>
<dbReference type="PROSITE" id="PS51219">
    <property type="entry name" value="DPCK"/>
    <property type="match status" value="1"/>
</dbReference>
<organism evidence="8 9">
    <name type="scientific">Cavenderia fasciculata</name>
    <name type="common">Slime mold</name>
    <name type="synonym">Dictyostelium fasciculatum</name>
    <dbReference type="NCBI Taxonomy" id="261658"/>
    <lineage>
        <taxon>Eukaryota</taxon>
        <taxon>Amoebozoa</taxon>
        <taxon>Evosea</taxon>
        <taxon>Eumycetozoa</taxon>
        <taxon>Dictyostelia</taxon>
        <taxon>Acytosteliales</taxon>
        <taxon>Cavenderiaceae</taxon>
        <taxon>Cavenderia</taxon>
    </lineage>
</organism>
<evidence type="ECO:0000256" key="7">
    <source>
        <dbReference type="ARBA" id="ARBA00022993"/>
    </source>
</evidence>
<dbReference type="GO" id="GO:0004140">
    <property type="term" value="F:dephospho-CoA kinase activity"/>
    <property type="evidence" value="ECO:0007669"/>
    <property type="project" value="InterPro"/>
</dbReference>
<keyword evidence="4" id="KW-0547">Nucleotide-binding</keyword>
<dbReference type="OrthoDB" id="247245at2759"/>
<dbReference type="GO" id="GO:0015937">
    <property type="term" value="P:coenzyme A biosynthetic process"/>
    <property type="evidence" value="ECO:0007669"/>
    <property type="project" value="UniProtKB-KW"/>
</dbReference>
<dbReference type="OMA" id="IIWETRI"/>
<keyword evidence="5 8" id="KW-0418">Kinase</keyword>
<protein>
    <submittedName>
        <fullName evidence="8">Dephospho-CoA kinase</fullName>
    </submittedName>
</protein>
<evidence type="ECO:0000256" key="6">
    <source>
        <dbReference type="ARBA" id="ARBA00022840"/>
    </source>
</evidence>
<dbReference type="GeneID" id="14877179"/>
<evidence type="ECO:0000256" key="2">
    <source>
        <dbReference type="ARBA" id="ARBA00022490"/>
    </source>
</evidence>
<dbReference type="PANTHER" id="PTHR10695:SF46">
    <property type="entry name" value="BIFUNCTIONAL COENZYME A SYNTHASE-RELATED"/>
    <property type="match status" value="1"/>
</dbReference>
<dbReference type="GO" id="GO:0005524">
    <property type="term" value="F:ATP binding"/>
    <property type="evidence" value="ECO:0007669"/>
    <property type="project" value="UniProtKB-KW"/>
</dbReference>
<sequence length="203" mass="22886">MTKMIKIGLTGGIASGKSTILGYLSELGVKCIDADKVAHNVYQKDTDSYQKIVGEFGLDIVNEQDGSIDRRKLGPIVFSSADKMTKLCSIVWPEMKTIIQQQFDQYQQDNEPAVVLEAAVLVEAGFTELVDTIWVTKIDRQEAIKRICQRNNLSEQEAIKRIDSQLSNQEREQHATVVFDTTGDKEITKQKVLSEYFKLVPKK</sequence>
<dbReference type="EMBL" id="GL883006">
    <property type="protein sequence ID" value="EGG24523.1"/>
    <property type="molecule type" value="Genomic_DNA"/>
</dbReference>
<comment type="similarity">
    <text evidence="1">Belongs to the CoaE family.</text>
</comment>
<dbReference type="SUPFAM" id="SSF52540">
    <property type="entry name" value="P-loop containing nucleoside triphosphate hydrolases"/>
    <property type="match status" value="1"/>
</dbReference>
<gene>
    <name evidence="8" type="ORF">DFA_02766</name>
</gene>
<dbReference type="Gene3D" id="3.40.50.300">
    <property type="entry name" value="P-loop containing nucleotide triphosphate hydrolases"/>
    <property type="match status" value="1"/>
</dbReference>
<dbReference type="InterPro" id="IPR001977">
    <property type="entry name" value="Depp_CoAkinase"/>
</dbReference>
<evidence type="ECO:0000256" key="1">
    <source>
        <dbReference type="ARBA" id="ARBA00009018"/>
    </source>
</evidence>
<dbReference type="CDD" id="cd02022">
    <property type="entry name" value="DPCK"/>
    <property type="match status" value="1"/>
</dbReference>
<reference evidence="9" key="1">
    <citation type="journal article" date="2011" name="Genome Res.">
        <title>Phylogeny-wide analysis of social amoeba genomes highlights ancient origins for complex intercellular communication.</title>
        <authorList>
            <person name="Heidel A.J."/>
            <person name="Lawal H.M."/>
            <person name="Felder M."/>
            <person name="Schilde C."/>
            <person name="Helps N.R."/>
            <person name="Tunggal B."/>
            <person name="Rivero F."/>
            <person name="John U."/>
            <person name="Schleicher M."/>
            <person name="Eichinger L."/>
            <person name="Platzer M."/>
            <person name="Noegel A.A."/>
            <person name="Schaap P."/>
            <person name="Gloeckner G."/>
        </authorList>
    </citation>
    <scope>NUCLEOTIDE SEQUENCE [LARGE SCALE GENOMIC DNA]</scope>
    <source>
        <strain evidence="9">SH3</strain>
    </source>
</reference>
<dbReference type="FunFam" id="3.40.50.300:FF:000991">
    <property type="entry name" value="Dephospho-CoA kinase"/>
    <property type="match status" value="1"/>
</dbReference>